<gene>
    <name evidence="2" type="ORF">SAMN05421863_11762</name>
</gene>
<name>A0A1I4XSL9_9PROT</name>
<feature type="transmembrane region" description="Helical" evidence="1">
    <location>
        <begin position="51"/>
        <end position="71"/>
    </location>
</feature>
<accession>A0A1I4XSL9</accession>
<protein>
    <submittedName>
        <fullName evidence="2">Uncharacterized protein</fullName>
    </submittedName>
</protein>
<dbReference type="AlphaFoldDB" id="A0A1I4XSL9"/>
<keyword evidence="1" id="KW-0472">Membrane</keyword>
<organism evidence="2 3">
    <name type="scientific">Nitrosomonas communis</name>
    <dbReference type="NCBI Taxonomy" id="44574"/>
    <lineage>
        <taxon>Bacteria</taxon>
        <taxon>Pseudomonadati</taxon>
        <taxon>Pseudomonadota</taxon>
        <taxon>Betaproteobacteria</taxon>
        <taxon>Nitrosomonadales</taxon>
        <taxon>Nitrosomonadaceae</taxon>
        <taxon>Nitrosomonas</taxon>
    </lineage>
</organism>
<dbReference type="Proteomes" id="UP000183287">
    <property type="component" value="Unassembled WGS sequence"/>
</dbReference>
<keyword evidence="3" id="KW-1185">Reference proteome</keyword>
<sequence>MVASFTKMISGYIAGKLGHCKLLLLAGYGLTLLGQILIALALSDDAGPFRFVLWLSLIPGLLAVVSFLMLVQGRQHLPNLALKFFGLFHI</sequence>
<reference evidence="3" key="1">
    <citation type="submission" date="2016-10" db="EMBL/GenBank/DDBJ databases">
        <authorList>
            <person name="Varghese N."/>
            <person name="Submissions S."/>
        </authorList>
    </citation>
    <scope>NUCLEOTIDE SEQUENCE [LARGE SCALE GENOMIC DNA]</scope>
    <source>
        <strain evidence="3">Nm44</strain>
    </source>
</reference>
<proteinExistence type="predicted"/>
<dbReference type="EMBL" id="FOUB01000176">
    <property type="protein sequence ID" value="SFN28814.1"/>
    <property type="molecule type" value="Genomic_DNA"/>
</dbReference>
<evidence type="ECO:0000313" key="3">
    <source>
        <dbReference type="Proteomes" id="UP000183287"/>
    </source>
</evidence>
<evidence type="ECO:0000256" key="1">
    <source>
        <dbReference type="SAM" id="Phobius"/>
    </source>
</evidence>
<keyword evidence="1" id="KW-1133">Transmembrane helix</keyword>
<evidence type="ECO:0000313" key="2">
    <source>
        <dbReference type="EMBL" id="SFN28814.1"/>
    </source>
</evidence>
<keyword evidence="1" id="KW-0812">Transmembrane</keyword>